<keyword evidence="9" id="KW-0675">Receptor</keyword>
<dbReference type="KEGG" id="qsa:O6P43_029623"/>
<keyword evidence="2" id="KW-0723">Serine/threonine-protein kinase</keyword>
<dbReference type="PANTHER" id="PTHR48006:SF47">
    <property type="entry name" value="PHYTOSULFOKINE RECEPTOR 2-LIKE"/>
    <property type="match status" value="1"/>
</dbReference>
<dbReference type="InterPro" id="IPR051824">
    <property type="entry name" value="LRR_Rcpt-Like_S/T_Kinase"/>
</dbReference>
<evidence type="ECO:0000259" key="8">
    <source>
        <dbReference type="PROSITE" id="PS50011"/>
    </source>
</evidence>
<dbReference type="PROSITE" id="PS00107">
    <property type="entry name" value="PROTEIN_KINASE_ATP"/>
    <property type="match status" value="1"/>
</dbReference>
<dbReference type="Gene3D" id="1.10.510.10">
    <property type="entry name" value="Transferase(Phosphotransferase) domain 1"/>
    <property type="match status" value="1"/>
</dbReference>
<feature type="binding site" evidence="7">
    <location>
        <position position="70"/>
    </location>
    <ligand>
        <name>ATP</name>
        <dbReference type="ChEBI" id="CHEBI:30616"/>
    </ligand>
</feature>
<dbReference type="AlphaFoldDB" id="A0AAD7L0B7"/>
<evidence type="ECO:0000256" key="3">
    <source>
        <dbReference type="ARBA" id="ARBA00022679"/>
    </source>
</evidence>
<evidence type="ECO:0000256" key="7">
    <source>
        <dbReference type="PROSITE-ProRule" id="PRU10141"/>
    </source>
</evidence>
<dbReference type="InterPro" id="IPR011009">
    <property type="entry name" value="Kinase-like_dom_sf"/>
</dbReference>
<keyword evidence="10" id="KW-1185">Reference proteome</keyword>
<evidence type="ECO:0000256" key="1">
    <source>
        <dbReference type="ARBA" id="ARBA00004479"/>
    </source>
</evidence>
<organism evidence="9 10">
    <name type="scientific">Quillaja saponaria</name>
    <name type="common">Soap bark tree</name>
    <dbReference type="NCBI Taxonomy" id="32244"/>
    <lineage>
        <taxon>Eukaryota</taxon>
        <taxon>Viridiplantae</taxon>
        <taxon>Streptophyta</taxon>
        <taxon>Embryophyta</taxon>
        <taxon>Tracheophyta</taxon>
        <taxon>Spermatophyta</taxon>
        <taxon>Magnoliopsida</taxon>
        <taxon>eudicotyledons</taxon>
        <taxon>Gunneridae</taxon>
        <taxon>Pentapetalae</taxon>
        <taxon>rosids</taxon>
        <taxon>fabids</taxon>
        <taxon>Fabales</taxon>
        <taxon>Quillajaceae</taxon>
        <taxon>Quillaja</taxon>
    </lineage>
</organism>
<comment type="caution">
    <text evidence="9">The sequence shown here is derived from an EMBL/GenBank/DDBJ whole genome shotgun (WGS) entry which is preliminary data.</text>
</comment>
<evidence type="ECO:0000256" key="2">
    <source>
        <dbReference type="ARBA" id="ARBA00022527"/>
    </source>
</evidence>
<reference evidence="9" key="1">
    <citation type="journal article" date="2023" name="Science">
        <title>Elucidation of the pathway for biosynthesis of saponin adjuvants from the soapbark tree.</title>
        <authorList>
            <person name="Reed J."/>
            <person name="Orme A."/>
            <person name="El-Demerdash A."/>
            <person name="Owen C."/>
            <person name="Martin L.B.B."/>
            <person name="Misra R.C."/>
            <person name="Kikuchi S."/>
            <person name="Rejzek M."/>
            <person name="Martin A.C."/>
            <person name="Harkess A."/>
            <person name="Leebens-Mack J."/>
            <person name="Louveau T."/>
            <person name="Stephenson M.J."/>
            <person name="Osbourn A."/>
        </authorList>
    </citation>
    <scope>NUCLEOTIDE SEQUENCE</scope>
    <source>
        <strain evidence="9">S10</strain>
    </source>
</reference>
<name>A0AAD7L0B7_QUISA</name>
<dbReference type="Pfam" id="PF07714">
    <property type="entry name" value="PK_Tyr_Ser-Thr"/>
    <property type="match status" value="1"/>
</dbReference>
<dbReference type="Proteomes" id="UP001163823">
    <property type="component" value="Chromosome 12"/>
</dbReference>
<keyword evidence="5 9" id="KW-0418">Kinase</keyword>
<dbReference type="FunFam" id="3.30.200.20:FF:000039">
    <property type="entry name" value="receptor-like protein kinase FERONIA"/>
    <property type="match status" value="1"/>
</dbReference>
<comment type="subcellular location">
    <subcellularLocation>
        <location evidence="1">Membrane</location>
        <topology evidence="1">Single-pass type I membrane protein</topology>
    </subcellularLocation>
</comment>
<dbReference type="GO" id="GO:0004674">
    <property type="term" value="F:protein serine/threonine kinase activity"/>
    <property type="evidence" value="ECO:0007669"/>
    <property type="project" value="UniProtKB-KW"/>
</dbReference>
<keyword evidence="3" id="KW-0808">Transferase</keyword>
<proteinExistence type="predicted"/>
<dbReference type="SUPFAM" id="SSF56112">
    <property type="entry name" value="Protein kinase-like (PK-like)"/>
    <property type="match status" value="1"/>
</dbReference>
<evidence type="ECO:0000256" key="6">
    <source>
        <dbReference type="ARBA" id="ARBA00022840"/>
    </source>
</evidence>
<dbReference type="EMBL" id="JARAOO010000012">
    <property type="protein sequence ID" value="KAJ7949264.1"/>
    <property type="molecule type" value="Genomic_DNA"/>
</dbReference>
<dbReference type="InterPro" id="IPR001245">
    <property type="entry name" value="Ser-Thr/Tyr_kinase_cat_dom"/>
</dbReference>
<keyword evidence="4 7" id="KW-0547">Nucleotide-binding</keyword>
<dbReference type="CDD" id="cd14066">
    <property type="entry name" value="STKc_IRAK"/>
    <property type="match status" value="1"/>
</dbReference>
<keyword evidence="6 7" id="KW-0067">ATP-binding</keyword>
<gene>
    <name evidence="9" type="ORF">O6P43_029623</name>
</gene>
<dbReference type="Gene3D" id="3.30.200.20">
    <property type="entry name" value="Phosphorylase Kinase, domain 1"/>
    <property type="match status" value="1"/>
</dbReference>
<dbReference type="GO" id="GO:0005524">
    <property type="term" value="F:ATP binding"/>
    <property type="evidence" value="ECO:0007669"/>
    <property type="project" value="UniProtKB-UniRule"/>
</dbReference>
<evidence type="ECO:0000313" key="9">
    <source>
        <dbReference type="EMBL" id="KAJ7949264.1"/>
    </source>
</evidence>
<evidence type="ECO:0000256" key="5">
    <source>
        <dbReference type="ARBA" id="ARBA00022777"/>
    </source>
</evidence>
<evidence type="ECO:0000313" key="10">
    <source>
        <dbReference type="Proteomes" id="UP001163823"/>
    </source>
</evidence>
<accession>A0AAD7L0B7</accession>
<sequence>MKLSHQTRTQRTEHNAIYNNFSFDLYSRISMAELTAATKNFSPDLIIGAGRYSLVYKGRVSNGIVVAVKKLKSNEFQGLREFRVEMETLGKLHHRNILPLVGYCESDYRLLVFKFMERGNLDQWLHDTSSVGNEKFSYWWFPLSWETRIRIVRGVANGLSYLHGLKKPIVHRNISASNILLDYKFEAQIAHFELARRIQSSCSDSNISTEVAGTMGYLPPEYEGYSVATVKGDVYSFGILMMEIATGHQPDSEWQMNGKMIGIADWAIEMVVQNSQMQMVDPNIARKGLMEASVVKYFRIACMCITESPRKRPVMTKIVHLLNQILL</sequence>
<feature type="domain" description="Protein kinase" evidence="8">
    <location>
        <begin position="41"/>
        <end position="326"/>
    </location>
</feature>
<dbReference type="PIRSF" id="PIRSF000654">
    <property type="entry name" value="Integrin-linked_kinase"/>
    <property type="match status" value="1"/>
</dbReference>
<dbReference type="GO" id="GO:0016020">
    <property type="term" value="C:membrane"/>
    <property type="evidence" value="ECO:0007669"/>
    <property type="project" value="UniProtKB-SubCell"/>
</dbReference>
<evidence type="ECO:0000256" key="4">
    <source>
        <dbReference type="ARBA" id="ARBA00022741"/>
    </source>
</evidence>
<dbReference type="InterPro" id="IPR017441">
    <property type="entry name" value="Protein_kinase_ATP_BS"/>
</dbReference>
<dbReference type="PANTHER" id="PTHR48006">
    <property type="entry name" value="LEUCINE-RICH REPEAT-CONTAINING PROTEIN DDB_G0281931-RELATED"/>
    <property type="match status" value="1"/>
</dbReference>
<dbReference type="InterPro" id="IPR000719">
    <property type="entry name" value="Prot_kinase_dom"/>
</dbReference>
<dbReference type="PROSITE" id="PS50011">
    <property type="entry name" value="PROTEIN_KINASE_DOM"/>
    <property type="match status" value="1"/>
</dbReference>
<protein>
    <submittedName>
        <fullName evidence="9">Receptor-like kinase</fullName>
    </submittedName>
</protein>